<feature type="region of interest" description="Disordered" evidence="8">
    <location>
        <begin position="895"/>
        <end position="917"/>
    </location>
</feature>
<keyword evidence="3" id="KW-0227">DNA damage</keyword>
<comment type="similarity">
    <text evidence="2">Belongs to the SLX4 family.</text>
</comment>
<evidence type="ECO:0000256" key="7">
    <source>
        <dbReference type="ARBA" id="ARBA00029496"/>
    </source>
</evidence>
<keyword evidence="6" id="KW-0539">Nucleus</keyword>
<keyword evidence="5" id="KW-0234">DNA repair</keyword>
<dbReference type="GO" id="GO:0000712">
    <property type="term" value="P:resolution of meiotic recombination intermediates"/>
    <property type="evidence" value="ECO:0007669"/>
    <property type="project" value="TreeGrafter"/>
</dbReference>
<dbReference type="PANTHER" id="PTHR21541">
    <property type="entry name" value="BTB POZ DOMAIN CONTAINING 12"/>
    <property type="match status" value="1"/>
</dbReference>
<comment type="caution">
    <text evidence="9">The sequence shown here is derived from an EMBL/GenBank/DDBJ whole genome shotgun (WGS) entry which is preliminary data.</text>
</comment>
<evidence type="ECO:0000256" key="1">
    <source>
        <dbReference type="ARBA" id="ARBA00004123"/>
    </source>
</evidence>
<gene>
    <name evidence="9" type="ORF">HDU87_005159</name>
</gene>
<sequence>MTEQNVCPSEIAERIVVDQDESTTNDTNGASVGVGDDFDTQSASGLKRPRGKENDEPVAGDRPCLLKRAKTELQTAAAPPCARAEAKADGESHSSWEGGLNATPNALPSDVSPVAESFASPRKPMAPFHFCMICGKDVGLTAVHKRLQHVRRCLHAHVEKPSNLELPACVSDSQIALEYALTPLKFCPFCKTDVRESRMVVAADAEAHLLHCPESVGQTLDHVVEFIEGLLKKDEDPPLAKSTVADPPAATTAPTEVPDPPIVVERFQMEQVCIVVDTDTEERWEPRIQRVPIKAAAKSKSAKTKATRQSRLIAVAGSLVASPKSAFKGLDDSKVTKRRTKKAKIVPVEYDLRYSRLEGRRRRLKEEPVQTVRDVSCARALVEEKIRIVLSLQPSHIEEYMRHAKGVSAPAGDCVERGKRPFRDTDSLATLWAIAALNDNQHSTRQTDLFEGCEFGTKASQGTDEPDVKLMQFTQEESKVARETEGRILTVMAVYDSEARDRQRSLEQEIAKLRKQHTEWVTAHTTRRNQEIEEIKLKSQARAIGIQQTRSLFARSATSYKHSAAEDSVDAQVNAVSEEREDILGEPANDGPVYTSTIKRSLVSEKAACERAGGNAPHDVDIAVIHQPWDPHAVDGAPSGAPSCRALASPTPLRPVLLLPPPATVTSTERVEGPEPEPIDAASCRASALPIPLRPVFPAPAPVTAASTELLVERPESDDDAACPSSPDLLDFHASWRSQTSGSSSLQPDAPGDQSGSRRREPSNTLSAPSPGRLKAISQIPVADLAISSSLANISVSRAPGQCVDSCPRLSKAHQPVSRSLMSEARSPIREANFENDNADYYGFEDGFISHDGIDYWPGDSEYIPPRSLSPSPQFDSHHRTDIEAYCVARGRDATGTPPPLPAATFGDELQGRAPPDPRVAHQPALVITDDDDDDVLGAGDAEEPHARWTQDDAHMDGVLIYDDDDNDDDIPGLAPTAVDLTGHAEEDAANDSDTSSDADESVPIDDRLFAYIRAQTALYSRILVYEALDMEALHAQVVSAKGLEKCSRKALGRFLDSKGINYVLPQTGKKGGPRRWK</sequence>
<protein>
    <recommendedName>
        <fullName evidence="7">Structure-specific endonuclease subunit SLX4</fullName>
    </recommendedName>
</protein>
<dbReference type="Pfam" id="PF09494">
    <property type="entry name" value="Slx4"/>
    <property type="match status" value="1"/>
</dbReference>
<feature type="region of interest" description="Disordered" evidence="8">
    <location>
        <begin position="737"/>
        <end position="773"/>
    </location>
</feature>
<feature type="compositionally biased region" description="Polar residues" evidence="8">
    <location>
        <begin position="737"/>
        <end position="747"/>
    </location>
</feature>
<feature type="region of interest" description="Disordered" evidence="8">
    <location>
        <begin position="237"/>
        <end position="258"/>
    </location>
</feature>
<evidence type="ECO:0000313" key="9">
    <source>
        <dbReference type="EMBL" id="KAJ3184311.1"/>
    </source>
</evidence>
<dbReference type="EMBL" id="JADGJQ010000004">
    <property type="protein sequence ID" value="KAJ3184311.1"/>
    <property type="molecule type" value="Genomic_DNA"/>
</dbReference>
<evidence type="ECO:0000256" key="5">
    <source>
        <dbReference type="ARBA" id="ARBA00023204"/>
    </source>
</evidence>
<dbReference type="PANTHER" id="PTHR21541:SF3">
    <property type="entry name" value="STRUCTURE-SPECIFIC ENDONUCLEASE SUBUNIT SLX4"/>
    <property type="match status" value="1"/>
</dbReference>
<evidence type="ECO:0000256" key="3">
    <source>
        <dbReference type="ARBA" id="ARBA00022763"/>
    </source>
</evidence>
<dbReference type="GO" id="GO:0033557">
    <property type="term" value="C:Slx1-Slx4 complex"/>
    <property type="evidence" value="ECO:0007669"/>
    <property type="project" value="InterPro"/>
</dbReference>
<evidence type="ECO:0000256" key="6">
    <source>
        <dbReference type="ARBA" id="ARBA00023242"/>
    </source>
</evidence>
<feature type="region of interest" description="Disordered" evidence="8">
    <location>
        <begin position="76"/>
        <end position="98"/>
    </location>
</feature>
<feature type="region of interest" description="Disordered" evidence="8">
    <location>
        <begin position="800"/>
        <end position="823"/>
    </location>
</feature>
<name>A0AAD5XTH0_9FUNG</name>
<feature type="region of interest" description="Disordered" evidence="8">
    <location>
        <begin position="931"/>
        <end position="952"/>
    </location>
</feature>
<feature type="region of interest" description="Disordered" evidence="8">
    <location>
        <begin position="1"/>
        <end position="62"/>
    </location>
</feature>
<keyword evidence="10" id="KW-1185">Reference proteome</keyword>
<feature type="compositionally biased region" description="Low complexity" evidence="8">
    <location>
        <begin position="243"/>
        <end position="256"/>
    </location>
</feature>
<evidence type="ECO:0000313" key="10">
    <source>
        <dbReference type="Proteomes" id="UP001212152"/>
    </source>
</evidence>
<organism evidence="9 10">
    <name type="scientific">Geranomyces variabilis</name>
    <dbReference type="NCBI Taxonomy" id="109894"/>
    <lineage>
        <taxon>Eukaryota</taxon>
        <taxon>Fungi</taxon>
        <taxon>Fungi incertae sedis</taxon>
        <taxon>Chytridiomycota</taxon>
        <taxon>Chytridiomycota incertae sedis</taxon>
        <taxon>Chytridiomycetes</taxon>
        <taxon>Spizellomycetales</taxon>
        <taxon>Powellomycetaceae</taxon>
        <taxon>Geranomyces</taxon>
    </lineage>
</organism>
<comment type="subcellular location">
    <subcellularLocation>
        <location evidence="1">Nucleus</location>
    </subcellularLocation>
</comment>
<evidence type="ECO:0000256" key="4">
    <source>
        <dbReference type="ARBA" id="ARBA00023172"/>
    </source>
</evidence>
<dbReference type="InterPro" id="IPR018574">
    <property type="entry name" value="Structure-sp_endonuc_su_Slx4"/>
</dbReference>
<keyword evidence="4" id="KW-0233">DNA recombination</keyword>
<dbReference type="AlphaFoldDB" id="A0AAD5XTH0"/>
<dbReference type="GO" id="GO:0006281">
    <property type="term" value="P:DNA repair"/>
    <property type="evidence" value="ECO:0007669"/>
    <property type="project" value="UniProtKB-KW"/>
</dbReference>
<feature type="compositionally biased region" description="Basic and acidic residues" evidence="8">
    <location>
        <begin position="943"/>
        <end position="952"/>
    </location>
</feature>
<evidence type="ECO:0000256" key="2">
    <source>
        <dbReference type="ARBA" id="ARBA00006661"/>
    </source>
</evidence>
<accession>A0AAD5XTH0</accession>
<dbReference type="Proteomes" id="UP001212152">
    <property type="component" value="Unassembled WGS sequence"/>
</dbReference>
<feature type="compositionally biased region" description="Basic and acidic residues" evidence="8">
    <location>
        <begin position="84"/>
        <end position="94"/>
    </location>
</feature>
<evidence type="ECO:0000256" key="8">
    <source>
        <dbReference type="SAM" id="MobiDB-lite"/>
    </source>
</evidence>
<proteinExistence type="inferred from homology"/>
<reference evidence="9" key="1">
    <citation type="submission" date="2020-05" db="EMBL/GenBank/DDBJ databases">
        <title>Phylogenomic resolution of chytrid fungi.</title>
        <authorList>
            <person name="Stajich J.E."/>
            <person name="Amses K."/>
            <person name="Simmons R."/>
            <person name="Seto K."/>
            <person name="Myers J."/>
            <person name="Bonds A."/>
            <person name="Quandt C.A."/>
            <person name="Barry K."/>
            <person name="Liu P."/>
            <person name="Grigoriev I."/>
            <person name="Longcore J.E."/>
            <person name="James T.Y."/>
        </authorList>
    </citation>
    <scope>NUCLEOTIDE SEQUENCE</scope>
    <source>
        <strain evidence="9">JEL0379</strain>
    </source>
</reference>
<dbReference type="GO" id="GO:0006260">
    <property type="term" value="P:DNA replication"/>
    <property type="evidence" value="ECO:0007669"/>
    <property type="project" value="InterPro"/>
</dbReference>